<dbReference type="AlphaFoldDB" id="A0A7G9QYN9"/>
<dbReference type="InterPro" id="IPR000843">
    <property type="entry name" value="HTH_LacI"/>
</dbReference>
<dbReference type="Gene3D" id="3.40.50.2300">
    <property type="match status" value="2"/>
</dbReference>
<evidence type="ECO:0000256" key="4">
    <source>
        <dbReference type="ARBA" id="ARBA00023163"/>
    </source>
</evidence>
<dbReference type="SMART" id="SM00354">
    <property type="entry name" value="HTH_LACI"/>
    <property type="match status" value="1"/>
</dbReference>
<name>A0A7G9QYN9_9MICO</name>
<dbReference type="SUPFAM" id="SSF53822">
    <property type="entry name" value="Periplasmic binding protein-like I"/>
    <property type="match status" value="1"/>
</dbReference>
<feature type="domain" description="HTH lacI-type" evidence="5">
    <location>
        <begin position="2"/>
        <end position="56"/>
    </location>
</feature>
<protein>
    <submittedName>
        <fullName evidence="6">LacI family DNA-binding transcriptional regulator</fullName>
    </submittedName>
</protein>
<keyword evidence="7" id="KW-1185">Reference proteome</keyword>
<evidence type="ECO:0000256" key="2">
    <source>
        <dbReference type="ARBA" id="ARBA00023015"/>
    </source>
</evidence>
<accession>A0A7G9QYN9</accession>
<evidence type="ECO:0000259" key="5">
    <source>
        <dbReference type="PROSITE" id="PS50932"/>
    </source>
</evidence>
<keyword evidence="1" id="KW-0678">Repressor</keyword>
<evidence type="ECO:0000313" key="6">
    <source>
        <dbReference type="EMBL" id="QNN48464.1"/>
    </source>
</evidence>
<dbReference type="PANTHER" id="PTHR30146">
    <property type="entry name" value="LACI-RELATED TRANSCRIPTIONAL REPRESSOR"/>
    <property type="match status" value="1"/>
</dbReference>
<dbReference type="KEGG" id="pei:H9L10_08940"/>
<reference evidence="6 7" key="1">
    <citation type="submission" date="2020-08" db="EMBL/GenBank/DDBJ databases">
        <title>Genome sequence of Phycicoccus endophyticus JCM 31784T.</title>
        <authorList>
            <person name="Hyun D.-W."/>
            <person name="Bae J.-W."/>
        </authorList>
    </citation>
    <scope>NUCLEOTIDE SEQUENCE [LARGE SCALE GENOMIC DNA]</scope>
    <source>
        <strain evidence="6 7">JCM 31784</strain>
    </source>
</reference>
<dbReference type="InterPro" id="IPR010982">
    <property type="entry name" value="Lambda_DNA-bd_dom_sf"/>
</dbReference>
<sequence length="328" mass="34856">MATMKDVAARAGVSTATVSRAISGHPSVQADTAQRVLAAAEELGYVPNPLASSLRKQRTQVWALIIADINNPFLTQVARGLEDVASAAGYSVLLCNTDEDPRREDAYIGIAEQYRAAGVVITPTSPGTDVAVLQERGIPVVAVDRPLTAGLDVDAVLIDSRRAARAAVAGLVAVGRRRIGCITGPRRVYTAEERVLGYREALREAHLPPEESLVQYGDYKEEGGRAAMATILENDGVDAVLVANSLMAVGALDLLRTRGLDPGSDVEIIAFDDAPWTALLAPAVRVIHQPAYDVGQAAGQLLLRRIAEPGRQSRTVMLAANLGPETRR</sequence>
<dbReference type="GO" id="GO:0000976">
    <property type="term" value="F:transcription cis-regulatory region binding"/>
    <property type="evidence" value="ECO:0007669"/>
    <property type="project" value="TreeGrafter"/>
</dbReference>
<dbReference type="PANTHER" id="PTHR30146:SF148">
    <property type="entry name" value="HTH-TYPE TRANSCRIPTIONAL REPRESSOR PURR-RELATED"/>
    <property type="match status" value="1"/>
</dbReference>
<dbReference type="SUPFAM" id="SSF47413">
    <property type="entry name" value="lambda repressor-like DNA-binding domains"/>
    <property type="match status" value="1"/>
</dbReference>
<proteinExistence type="predicted"/>
<dbReference type="InterPro" id="IPR001761">
    <property type="entry name" value="Peripla_BP/Lac1_sug-bd_dom"/>
</dbReference>
<keyword evidence="4" id="KW-0804">Transcription</keyword>
<dbReference type="Proteomes" id="UP000515976">
    <property type="component" value="Chromosome"/>
</dbReference>
<dbReference type="Pfam" id="PF00532">
    <property type="entry name" value="Peripla_BP_1"/>
    <property type="match status" value="1"/>
</dbReference>
<dbReference type="CDD" id="cd01392">
    <property type="entry name" value="HTH_LacI"/>
    <property type="match status" value="1"/>
</dbReference>
<dbReference type="PROSITE" id="PS50932">
    <property type="entry name" value="HTH_LACI_2"/>
    <property type="match status" value="1"/>
</dbReference>
<dbReference type="PROSITE" id="PS00356">
    <property type="entry name" value="HTH_LACI_1"/>
    <property type="match status" value="1"/>
</dbReference>
<organism evidence="6 7">
    <name type="scientific">Phycicoccus endophyticus</name>
    <dbReference type="NCBI Taxonomy" id="1690220"/>
    <lineage>
        <taxon>Bacteria</taxon>
        <taxon>Bacillati</taxon>
        <taxon>Actinomycetota</taxon>
        <taxon>Actinomycetes</taxon>
        <taxon>Micrococcales</taxon>
        <taxon>Intrasporangiaceae</taxon>
        <taxon>Phycicoccus</taxon>
    </lineage>
</organism>
<evidence type="ECO:0000313" key="7">
    <source>
        <dbReference type="Proteomes" id="UP000515976"/>
    </source>
</evidence>
<dbReference type="GO" id="GO:0003700">
    <property type="term" value="F:DNA-binding transcription factor activity"/>
    <property type="evidence" value="ECO:0007669"/>
    <property type="project" value="TreeGrafter"/>
</dbReference>
<dbReference type="Gene3D" id="1.10.260.40">
    <property type="entry name" value="lambda repressor-like DNA-binding domains"/>
    <property type="match status" value="1"/>
</dbReference>
<gene>
    <name evidence="6" type="ORF">H9L10_08940</name>
</gene>
<keyword evidence="2" id="KW-0805">Transcription regulation</keyword>
<evidence type="ECO:0000256" key="3">
    <source>
        <dbReference type="ARBA" id="ARBA00023125"/>
    </source>
</evidence>
<dbReference type="Pfam" id="PF00356">
    <property type="entry name" value="LacI"/>
    <property type="match status" value="1"/>
</dbReference>
<keyword evidence="3 6" id="KW-0238">DNA-binding</keyword>
<dbReference type="InterPro" id="IPR028082">
    <property type="entry name" value="Peripla_BP_I"/>
</dbReference>
<dbReference type="EMBL" id="CP060712">
    <property type="protein sequence ID" value="QNN48464.1"/>
    <property type="molecule type" value="Genomic_DNA"/>
</dbReference>
<evidence type="ECO:0000256" key="1">
    <source>
        <dbReference type="ARBA" id="ARBA00022491"/>
    </source>
</evidence>